<dbReference type="Gene3D" id="2.40.30.40">
    <property type="entry name" value="Peptidase M42, domain 2"/>
    <property type="match status" value="1"/>
</dbReference>
<evidence type="ECO:0000256" key="1">
    <source>
        <dbReference type="ARBA" id="ARBA00006272"/>
    </source>
</evidence>
<dbReference type="Gene3D" id="3.40.630.10">
    <property type="entry name" value="Zn peptidases"/>
    <property type="match status" value="1"/>
</dbReference>
<evidence type="ECO:0000313" key="10">
    <source>
        <dbReference type="Proteomes" id="UP000219514"/>
    </source>
</evidence>
<organism evidence="9 10">
    <name type="scientific">Geodermatophilus sabuli</name>
    <dbReference type="NCBI Taxonomy" id="1564158"/>
    <lineage>
        <taxon>Bacteria</taxon>
        <taxon>Bacillati</taxon>
        <taxon>Actinomycetota</taxon>
        <taxon>Actinomycetes</taxon>
        <taxon>Geodermatophilales</taxon>
        <taxon>Geodermatophilaceae</taxon>
        <taxon>Geodermatophilus</taxon>
    </lineage>
</organism>
<evidence type="ECO:0000256" key="7">
    <source>
        <dbReference type="PIRSR" id="PIRSR001123-1"/>
    </source>
</evidence>
<evidence type="ECO:0000256" key="8">
    <source>
        <dbReference type="PIRSR" id="PIRSR001123-2"/>
    </source>
</evidence>
<feature type="binding site" evidence="8">
    <location>
        <position position="68"/>
    </location>
    <ligand>
        <name>Zn(2+)</name>
        <dbReference type="ChEBI" id="CHEBI:29105"/>
        <label>1</label>
    </ligand>
</feature>
<keyword evidence="4 8" id="KW-0479">Metal-binding</keyword>
<evidence type="ECO:0000256" key="3">
    <source>
        <dbReference type="ARBA" id="ARBA00022670"/>
    </source>
</evidence>
<dbReference type="PIRSF" id="PIRSF001123">
    <property type="entry name" value="PepA_GA"/>
    <property type="match status" value="1"/>
</dbReference>
<protein>
    <submittedName>
        <fullName evidence="9">Putative aminopeptidase FrvX</fullName>
    </submittedName>
</protein>
<dbReference type="Pfam" id="PF05343">
    <property type="entry name" value="Peptidase_M42"/>
    <property type="match status" value="1"/>
</dbReference>
<dbReference type="EMBL" id="OBDO01000002">
    <property type="protein sequence ID" value="SNX95364.1"/>
    <property type="molecule type" value="Genomic_DNA"/>
</dbReference>
<dbReference type="GO" id="GO:0046872">
    <property type="term" value="F:metal ion binding"/>
    <property type="evidence" value="ECO:0007669"/>
    <property type="project" value="UniProtKB-UniRule"/>
</dbReference>
<evidence type="ECO:0000256" key="2">
    <source>
        <dbReference type="ARBA" id="ARBA00022438"/>
    </source>
</evidence>
<feature type="binding site" evidence="8">
    <location>
        <position position="191"/>
    </location>
    <ligand>
        <name>Zn(2+)</name>
        <dbReference type="ChEBI" id="CHEBI:29105"/>
        <label>2</label>
    </ligand>
</feature>
<name>A0A285EAX4_9ACTN</name>
<dbReference type="Proteomes" id="UP000219514">
    <property type="component" value="Unassembled WGS sequence"/>
</dbReference>
<dbReference type="PANTHER" id="PTHR32481">
    <property type="entry name" value="AMINOPEPTIDASE"/>
    <property type="match status" value="1"/>
</dbReference>
<feature type="binding site" evidence="8">
    <location>
        <position position="191"/>
    </location>
    <ligand>
        <name>Zn(2+)</name>
        <dbReference type="ChEBI" id="CHEBI:29105"/>
        <label>1</label>
    </ligand>
</feature>
<evidence type="ECO:0000256" key="5">
    <source>
        <dbReference type="ARBA" id="ARBA00022801"/>
    </source>
</evidence>
<dbReference type="PANTHER" id="PTHR32481:SF0">
    <property type="entry name" value="AMINOPEPTIDASE YPDE-RELATED"/>
    <property type="match status" value="1"/>
</dbReference>
<dbReference type="RefSeq" id="WP_097205285.1">
    <property type="nucleotide sequence ID" value="NZ_JACHXB010000003.1"/>
</dbReference>
<feature type="binding site" evidence="8">
    <location>
        <position position="248"/>
    </location>
    <ligand>
        <name>Zn(2+)</name>
        <dbReference type="ChEBI" id="CHEBI:29105"/>
        <label>1</label>
    </ligand>
</feature>
<keyword evidence="10" id="KW-1185">Reference proteome</keyword>
<keyword evidence="2 9" id="KW-0031">Aminopeptidase</keyword>
<dbReference type="GO" id="GO:0004177">
    <property type="term" value="F:aminopeptidase activity"/>
    <property type="evidence" value="ECO:0007669"/>
    <property type="project" value="UniProtKB-UniRule"/>
</dbReference>
<keyword evidence="5" id="KW-0378">Hydrolase</keyword>
<accession>A0A285EAX4</accession>
<dbReference type="InterPro" id="IPR023367">
    <property type="entry name" value="Peptidase_M42_dom2"/>
</dbReference>
<sequence length="355" mass="37823">MSPADRALLQDLLAAYGPGGQEDEGREVCRRALEPLVDELTVDAAGNLVGLLRGTGGSDAPVIRVMAHLDELAMIVKRVEPDGTLRLSQLGTMYPGNFGLGPLTVLGDAERFTAVLLLGSEHTTQETPRVWQTKPDGGDQAMQWDDVYAFTGRSVEDLEAAGVHPGTRVCVHASRRTLVEFGDFIGSYFLDDRTALTALVAAARLLREQDRRPPADVYLVCTVGEEMGGIGATHASRTLPGEVTLALDIGPAEAEYQVPADSGPVVAYADDAVVYDKAISDRLLALGHELGLAPRAAVWESFDSDASQARSSGQTARAALLSLPTLSTHGYEVQHTETVGRCARLLAGFLHRPVG</sequence>
<feature type="binding site" evidence="8">
    <location>
        <position position="329"/>
    </location>
    <ligand>
        <name>Zn(2+)</name>
        <dbReference type="ChEBI" id="CHEBI:29105"/>
        <label>2</label>
    </ligand>
</feature>
<dbReference type="InterPro" id="IPR008007">
    <property type="entry name" value="Peptidase_M42"/>
</dbReference>
<gene>
    <name evidence="9" type="ORF">SAMN06893097_10259</name>
</gene>
<evidence type="ECO:0000313" key="9">
    <source>
        <dbReference type="EMBL" id="SNX95364.1"/>
    </source>
</evidence>
<comment type="cofactor">
    <cofactor evidence="8">
        <name>a divalent metal cation</name>
        <dbReference type="ChEBI" id="CHEBI:60240"/>
    </cofactor>
    <text evidence="8">Binds 2 divalent metal cations per subunit.</text>
</comment>
<dbReference type="SUPFAM" id="SSF101821">
    <property type="entry name" value="Aminopeptidase/glucanase lid domain"/>
    <property type="match status" value="1"/>
</dbReference>
<evidence type="ECO:0000256" key="4">
    <source>
        <dbReference type="ARBA" id="ARBA00022723"/>
    </source>
</evidence>
<reference evidence="9 10" key="1">
    <citation type="submission" date="2017-09" db="EMBL/GenBank/DDBJ databases">
        <authorList>
            <person name="Ehlers B."/>
            <person name="Leendertz F.H."/>
        </authorList>
    </citation>
    <scope>NUCLEOTIDE SEQUENCE [LARGE SCALE GENOMIC DNA]</scope>
    <source>
        <strain evidence="9 10">DSM 46844</strain>
    </source>
</reference>
<dbReference type="GO" id="GO:0006508">
    <property type="term" value="P:proteolysis"/>
    <property type="evidence" value="ECO:0007669"/>
    <property type="project" value="UniProtKB-KW"/>
</dbReference>
<feature type="active site" description="Proton acceptor" evidence="7">
    <location>
        <position position="225"/>
    </location>
</feature>
<feature type="binding site" evidence="8">
    <location>
        <position position="226"/>
    </location>
    <ligand>
        <name>Zn(2+)</name>
        <dbReference type="ChEBI" id="CHEBI:29105"/>
        <label>2</label>
    </ligand>
</feature>
<proteinExistence type="inferred from homology"/>
<comment type="similarity">
    <text evidence="1 6">Belongs to the peptidase M42 family.</text>
</comment>
<dbReference type="SUPFAM" id="SSF53187">
    <property type="entry name" value="Zn-dependent exopeptidases"/>
    <property type="match status" value="1"/>
</dbReference>
<dbReference type="OrthoDB" id="9772053at2"/>
<keyword evidence="3" id="KW-0645">Protease</keyword>
<evidence type="ECO:0000256" key="6">
    <source>
        <dbReference type="PIRNR" id="PIRNR001123"/>
    </source>
</evidence>
<dbReference type="InterPro" id="IPR051464">
    <property type="entry name" value="Peptidase_M42_aminopept"/>
</dbReference>
<dbReference type="AlphaFoldDB" id="A0A285EAX4"/>